<dbReference type="SUPFAM" id="SSF53623">
    <property type="entry name" value="MurD-like peptide ligases, catalytic domain"/>
    <property type="match status" value="1"/>
</dbReference>
<dbReference type="GO" id="GO:0008360">
    <property type="term" value="P:regulation of cell shape"/>
    <property type="evidence" value="ECO:0007669"/>
    <property type="project" value="UniProtKB-KW"/>
</dbReference>
<dbReference type="UniPathway" id="UPA00219"/>
<dbReference type="PANTHER" id="PTHR43692:SF1">
    <property type="entry name" value="UDP-N-ACETYLMURAMOYLALANINE--D-GLUTAMATE LIGASE"/>
    <property type="match status" value="1"/>
</dbReference>
<gene>
    <name evidence="17 21" type="primary">murD</name>
    <name evidence="21" type="ORF">A21D_03738</name>
    <name evidence="22" type="ORF">V2W34_06305</name>
</gene>
<evidence type="ECO:0000256" key="4">
    <source>
        <dbReference type="ARBA" id="ARBA00010416"/>
    </source>
</evidence>
<dbReference type="Proteomes" id="UP000234237">
    <property type="component" value="Chromosome"/>
</dbReference>
<dbReference type="EMBL" id="JAZHPM010000008">
    <property type="protein sequence ID" value="MEF2291627.1"/>
    <property type="molecule type" value="Genomic_DNA"/>
</dbReference>
<reference evidence="23" key="2">
    <citation type="submission" date="2016-11" db="EMBL/GenBank/DDBJ databases">
        <title>Complete genome sequence of Virgibacillus pantothenticus 21D, a halophilic bacterium isolated from the deep hypersaline anoxic basin Discovery in the Mediterranean Sea.</title>
        <authorList>
            <person name="Zeaiter Z."/>
            <person name="Booth J.M."/>
            <person name="Prosdocimi E.M."/>
            <person name="Mapelli F."/>
            <person name="Fusi M."/>
            <person name="Daffonchio D."/>
            <person name="Borin S."/>
            <person name="Crotti E."/>
        </authorList>
    </citation>
    <scope>NUCLEOTIDE SEQUENCE [LARGE SCALE GENOMIC DNA]</scope>
    <source>
        <strain evidence="23">21D</strain>
    </source>
</reference>
<evidence type="ECO:0000256" key="15">
    <source>
        <dbReference type="ARBA" id="ARBA00032324"/>
    </source>
</evidence>
<dbReference type="EMBL" id="CP018622">
    <property type="protein sequence ID" value="AUJ26772.1"/>
    <property type="molecule type" value="Genomic_DNA"/>
</dbReference>
<evidence type="ECO:0000256" key="11">
    <source>
        <dbReference type="ARBA" id="ARBA00022960"/>
    </source>
</evidence>
<evidence type="ECO:0000256" key="7">
    <source>
        <dbReference type="ARBA" id="ARBA00022490"/>
    </source>
</evidence>
<evidence type="ECO:0000256" key="12">
    <source>
        <dbReference type="ARBA" id="ARBA00022984"/>
    </source>
</evidence>
<keyword evidence="8 17" id="KW-0436">Ligase</keyword>
<dbReference type="Gene3D" id="3.40.1190.10">
    <property type="entry name" value="Mur-like, catalytic domain"/>
    <property type="match status" value="1"/>
</dbReference>
<feature type="domain" description="Mur ligase C-terminal" evidence="19">
    <location>
        <begin position="312"/>
        <end position="425"/>
    </location>
</feature>
<dbReference type="STRING" id="302167.GCA_900166595_02576"/>
<dbReference type="Pfam" id="PF08245">
    <property type="entry name" value="Mur_ligase_M"/>
    <property type="match status" value="1"/>
</dbReference>
<evidence type="ECO:0000256" key="16">
    <source>
        <dbReference type="ARBA" id="ARBA00047632"/>
    </source>
</evidence>
<accession>A0A2K9J485</accession>
<dbReference type="AlphaFoldDB" id="A0A2K9J485"/>
<evidence type="ECO:0000313" key="23">
    <source>
        <dbReference type="Proteomes" id="UP000234237"/>
    </source>
</evidence>
<protein>
    <recommendedName>
        <fullName evidence="6 17">UDP-N-acetylmuramoylalanine--D-glutamate ligase</fullName>
        <ecNumber evidence="5 17">6.3.2.9</ecNumber>
    </recommendedName>
    <alternativeName>
        <fullName evidence="15 17">D-glutamic acid-adding enzyme</fullName>
    </alternativeName>
    <alternativeName>
        <fullName evidence="14 17">UDP-N-acetylmuramoyl-L-alanyl-D-glutamate synthetase</fullName>
    </alternativeName>
</protein>
<keyword evidence="11 17" id="KW-0133">Cell shape</keyword>
<dbReference type="InterPro" id="IPR036565">
    <property type="entry name" value="Mur-like_cat_sf"/>
</dbReference>
<feature type="binding site" evidence="17">
    <location>
        <begin position="118"/>
        <end position="124"/>
    </location>
    <ligand>
        <name>ATP</name>
        <dbReference type="ChEBI" id="CHEBI:30616"/>
    </ligand>
</feature>
<dbReference type="InterPro" id="IPR013221">
    <property type="entry name" value="Mur_ligase_cen"/>
</dbReference>
<evidence type="ECO:0000256" key="10">
    <source>
        <dbReference type="ARBA" id="ARBA00022840"/>
    </source>
</evidence>
<dbReference type="GO" id="GO:0008764">
    <property type="term" value="F:UDP-N-acetylmuramoylalanine-D-glutamate ligase activity"/>
    <property type="evidence" value="ECO:0007669"/>
    <property type="project" value="UniProtKB-UniRule"/>
</dbReference>
<evidence type="ECO:0000256" key="9">
    <source>
        <dbReference type="ARBA" id="ARBA00022741"/>
    </source>
</evidence>
<proteinExistence type="inferred from homology"/>
<feature type="domain" description="Mur ligase central" evidence="20">
    <location>
        <begin position="116"/>
        <end position="290"/>
    </location>
</feature>
<dbReference type="KEGG" id="vpn:A21D_03738"/>
<keyword evidence="10 17" id="KW-0067">ATP-binding</keyword>
<comment type="subcellular location">
    <subcellularLocation>
        <location evidence="2 17 18">Cytoplasm</location>
    </subcellularLocation>
</comment>
<dbReference type="PANTHER" id="PTHR43692">
    <property type="entry name" value="UDP-N-ACETYLMURAMOYLALANINE--D-GLUTAMATE LIGASE"/>
    <property type="match status" value="1"/>
</dbReference>
<evidence type="ECO:0000313" key="21">
    <source>
        <dbReference type="EMBL" id="AUJ26772.1"/>
    </source>
</evidence>
<evidence type="ECO:0000256" key="1">
    <source>
        <dbReference type="ARBA" id="ARBA00002734"/>
    </source>
</evidence>
<evidence type="ECO:0000256" key="5">
    <source>
        <dbReference type="ARBA" id="ARBA00012212"/>
    </source>
</evidence>
<evidence type="ECO:0000256" key="3">
    <source>
        <dbReference type="ARBA" id="ARBA00004752"/>
    </source>
</evidence>
<comment type="similarity">
    <text evidence="4 17">Belongs to the MurCDEF family.</text>
</comment>
<dbReference type="GO" id="GO:0071555">
    <property type="term" value="P:cell wall organization"/>
    <property type="evidence" value="ECO:0007669"/>
    <property type="project" value="UniProtKB-KW"/>
</dbReference>
<dbReference type="Pfam" id="PF21799">
    <property type="entry name" value="MurD-like_N"/>
    <property type="match status" value="1"/>
</dbReference>
<evidence type="ECO:0000256" key="6">
    <source>
        <dbReference type="ARBA" id="ARBA00015655"/>
    </source>
</evidence>
<keyword evidence="17 18" id="KW-0131">Cell cycle</keyword>
<dbReference type="SUPFAM" id="SSF51984">
    <property type="entry name" value="MurCD N-terminal domain"/>
    <property type="match status" value="1"/>
</dbReference>
<evidence type="ECO:0000256" key="17">
    <source>
        <dbReference type="HAMAP-Rule" id="MF_00639"/>
    </source>
</evidence>
<reference evidence="21" key="1">
    <citation type="submission" date="2016-11" db="EMBL/GenBank/DDBJ databases">
        <title>Complete genome sequence of Virgibacillus dokdonensis 21D, a halophilic bacterium isolated from the deep hypersaline anoxic basin Discovery in the Mediterranean Sea.</title>
        <authorList>
            <person name="Zeaiter Z."/>
            <person name="Booth J.M."/>
            <person name="Prosdocimi E.M."/>
            <person name="Mapelli F."/>
            <person name="Fusi M."/>
            <person name="Daffonchio D."/>
            <person name="Borin S."/>
            <person name="Crotti E."/>
        </authorList>
    </citation>
    <scope>NUCLEOTIDE SEQUENCE</scope>
    <source>
        <strain evidence="21">21D</strain>
    </source>
</reference>
<keyword evidence="12 17" id="KW-0573">Peptidoglycan synthesis</keyword>
<dbReference type="InterPro" id="IPR036615">
    <property type="entry name" value="Mur_ligase_C_dom_sf"/>
</dbReference>
<dbReference type="SUPFAM" id="SSF53244">
    <property type="entry name" value="MurD-like peptide ligases, peptide-binding domain"/>
    <property type="match status" value="1"/>
</dbReference>
<dbReference type="HAMAP" id="MF_00639">
    <property type="entry name" value="MurD"/>
    <property type="match status" value="1"/>
</dbReference>
<dbReference type="Gene3D" id="3.90.190.20">
    <property type="entry name" value="Mur ligase, C-terminal domain"/>
    <property type="match status" value="1"/>
</dbReference>
<dbReference type="Proteomes" id="UP001356080">
    <property type="component" value="Unassembled WGS sequence"/>
</dbReference>
<keyword evidence="9 17" id="KW-0547">Nucleotide-binding</keyword>
<dbReference type="InterPro" id="IPR004101">
    <property type="entry name" value="Mur_ligase_C"/>
</dbReference>
<dbReference type="GO" id="GO:0005737">
    <property type="term" value="C:cytoplasm"/>
    <property type="evidence" value="ECO:0007669"/>
    <property type="project" value="UniProtKB-SubCell"/>
</dbReference>
<evidence type="ECO:0000256" key="2">
    <source>
        <dbReference type="ARBA" id="ARBA00004496"/>
    </source>
</evidence>
<dbReference type="EC" id="6.3.2.9" evidence="5 17"/>
<reference evidence="22 24" key="3">
    <citation type="submission" date="2024-01" db="EMBL/GenBank/DDBJ databases">
        <title>Survival strategy associated with biotechnological potential of Virgibacillus dokdonensis T4.6 isolated from salt-fermented shrimp paste.</title>
        <authorList>
            <person name="Doan T.V."/>
            <person name="Quach N.T."/>
            <person name="Phi Q.-T."/>
        </authorList>
    </citation>
    <scope>NUCLEOTIDE SEQUENCE [LARGE SCALE GENOMIC DNA]</scope>
    <source>
        <strain evidence="22 24">T4.6</strain>
    </source>
</reference>
<comment type="pathway">
    <text evidence="3 17 18">Cell wall biogenesis; peptidoglycan biosynthesis.</text>
</comment>
<evidence type="ECO:0000256" key="18">
    <source>
        <dbReference type="RuleBase" id="RU003664"/>
    </source>
</evidence>
<dbReference type="RefSeq" id="WP_101934042.1">
    <property type="nucleotide sequence ID" value="NZ_CP018622.1"/>
</dbReference>
<dbReference type="Gene3D" id="3.40.50.720">
    <property type="entry name" value="NAD(P)-binding Rossmann-like Domain"/>
    <property type="match status" value="1"/>
</dbReference>
<dbReference type="GO" id="GO:0051301">
    <property type="term" value="P:cell division"/>
    <property type="evidence" value="ECO:0007669"/>
    <property type="project" value="UniProtKB-KW"/>
</dbReference>
<keyword evidence="7 17" id="KW-0963">Cytoplasm</keyword>
<dbReference type="InterPro" id="IPR005762">
    <property type="entry name" value="MurD"/>
</dbReference>
<keyword evidence="13 17" id="KW-0961">Cell wall biogenesis/degradation</keyword>
<evidence type="ECO:0000256" key="14">
    <source>
        <dbReference type="ARBA" id="ARBA00030398"/>
    </source>
</evidence>
<evidence type="ECO:0000256" key="13">
    <source>
        <dbReference type="ARBA" id="ARBA00023316"/>
    </source>
</evidence>
<keyword evidence="24" id="KW-1185">Reference proteome</keyword>
<comment type="catalytic activity">
    <reaction evidence="16 17 18">
        <text>UDP-N-acetyl-alpha-D-muramoyl-L-alanine + D-glutamate + ATP = UDP-N-acetyl-alpha-D-muramoyl-L-alanyl-D-glutamate + ADP + phosphate + H(+)</text>
        <dbReference type="Rhea" id="RHEA:16429"/>
        <dbReference type="ChEBI" id="CHEBI:15378"/>
        <dbReference type="ChEBI" id="CHEBI:29986"/>
        <dbReference type="ChEBI" id="CHEBI:30616"/>
        <dbReference type="ChEBI" id="CHEBI:43474"/>
        <dbReference type="ChEBI" id="CHEBI:83898"/>
        <dbReference type="ChEBI" id="CHEBI:83900"/>
        <dbReference type="ChEBI" id="CHEBI:456216"/>
        <dbReference type="EC" id="6.3.2.9"/>
    </reaction>
</comment>
<evidence type="ECO:0000313" key="24">
    <source>
        <dbReference type="Proteomes" id="UP001356080"/>
    </source>
</evidence>
<evidence type="ECO:0000256" key="8">
    <source>
        <dbReference type="ARBA" id="ARBA00022598"/>
    </source>
</evidence>
<evidence type="ECO:0000259" key="19">
    <source>
        <dbReference type="Pfam" id="PF02875"/>
    </source>
</evidence>
<dbReference type="Pfam" id="PF02875">
    <property type="entry name" value="Mur_ligase_C"/>
    <property type="match status" value="1"/>
</dbReference>
<evidence type="ECO:0000313" key="22">
    <source>
        <dbReference type="EMBL" id="MEF2291627.1"/>
    </source>
</evidence>
<sequence>MRKLKDFPYEHVLVLGLAKSGTAAATTLLEQGKKVRINDQNATESDANVKQLKEMGAELILGSHPIRVLDGIEVIVKNPGISYDNPIVAAAQQRGIPVITEIEIAGQLASGPIIGITGSNGKTTTTTLTTEMLKQSEKPVKVAGNIGIVATEVAKNLHPNENLVLELSSFQLMGVEKFKPKIAVLLNIFKAHLDYHKTWENYKQAKYNIFKNQTKDDFLVYNAEDKNLLKAIKLAKAQKIPFSVKRKQSDGAWLDNEAIYFKEEKIMERKDIVLLGSHNYENILASVAAAKLSGATNEGIQKVLSMFTGVKHRLQFVENHRERLFYNDSKATNCLATQKALSAFNQPIILLAGGLDRGNGFDELLPYMQHVKAMVLFGETASKLENLGMKAQVSDIRVTKNVQTAVQEAYEISEPNDVILLSPACASWDQYRTFEERGDMFIQAVHTLV</sequence>
<keyword evidence="17 18" id="KW-0132">Cell division</keyword>
<evidence type="ECO:0000259" key="20">
    <source>
        <dbReference type="Pfam" id="PF08245"/>
    </source>
</evidence>
<comment type="function">
    <text evidence="1 17 18">Cell wall formation. Catalyzes the addition of glutamate to the nucleotide precursor UDP-N-acetylmuramoyl-L-alanine (UMA).</text>
</comment>
<dbReference type="GO" id="GO:0009252">
    <property type="term" value="P:peptidoglycan biosynthetic process"/>
    <property type="evidence" value="ECO:0007669"/>
    <property type="project" value="UniProtKB-UniRule"/>
</dbReference>
<dbReference type="NCBIfam" id="TIGR01087">
    <property type="entry name" value="murD"/>
    <property type="match status" value="1"/>
</dbReference>
<name>A0A2K9J485_9BACI</name>
<organism evidence="21 23">
    <name type="scientific">Virgibacillus dokdonensis</name>
    <dbReference type="NCBI Taxonomy" id="302167"/>
    <lineage>
        <taxon>Bacteria</taxon>
        <taxon>Bacillati</taxon>
        <taxon>Bacillota</taxon>
        <taxon>Bacilli</taxon>
        <taxon>Bacillales</taxon>
        <taxon>Bacillaceae</taxon>
        <taxon>Virgibacillus</taxon>
    </lineage>
</organism>
<dbReference type="GO" id="GO:0005524">
    <property type="term" value="F:ATP binding"/>
    <property type="evidence" value="ECO:0007669"/>
    <property type="project" value="UniProtKB-UniRule"/>
</dbReference>